<dbReference type="Pfam" id="PF06325">
    <property type="entry name" value="PrmA"/>
    <property type="match status" value="1"/>
</dbReference>
<keyword evidence="3" id="KW-0689">Ribosomal protein</keyword>
<dbReference type="PANTHER" id="PTHR43648:SF1">
    <property type="entry name" value="ELECTRON TRANSFER FLAVOPROTEIN BETA SUBUNIT LYSINE METHYLTRANSFERASE"/>
    <property type="match status" value="1"/>
</dbReference>
<protein>
    <submittedName>
        <fullName evidence="3">Ribosomal protein L11 methyltransferase</fullName>
        <ecNumber evidence="3">2.1.1.-</ecNumber>
    </submittedName>
</protein>
<dbReference type="AlphaFoldDB" id="A0A075R245"/>
<dbReference type="SUPFAM" id="SSF53335">
    <property type="entry name" value="S-adenosyl-L-methionine-dependent methyltransferases"/>
    <property type="match status" value="1"/>
</dbReference>
<dbReference type="EC" id="2.1.1.-" evidence="3"/>
<reference evidence="3 4" key="1">
    <citation type="journal article" date="2011" name="J. Bacteriol.">
        <title>Genome sequence of Brevibacillus laterosporus LMG 15441, a pathogen of invertebrates.</title>
        <authorList>
            <person name="Djukic M."/>
            <person name="Poehlein A."/>
            <person name="Thurmer A."/>
            <person name="Daniel R."/>
        </authorList>
    </citation>
    <scope>NUCLEOTIDE SEQUENCE [LARGE SCALE GENOMIC DNA]</scope>
    <source>
        <strain evidence="3 4">LMG 15441</strain>
    </source>
</reference>
<dbReference type="Gene3D" id="3.40.50.150">
    <property type="entry name" value="Vaccinia Virus protein VP39"/>
    <property type="match status" value="1"/>
</dbReference>
<dbReference type="InterPro" id="IPR050078">
    <property type="entry name" value="Ribosomal_L11_MeTrfase_PrmA"/>
</dbReference>
<proteinExistence type="predicted"/>
<dbReference type="GO" id="GO:0005840">
    <property type="term" value="C:ribosome"/>
    <property type="evidence" value="ECO:0007669"/>
    <property type="project" value="UniProtKB-KW"/>
</dbReference>
<evidence type="ECO:0000313" key="3">
    <source>
        <dbReference type="EMBL" id="AIG25496.1"/>
    </source>
</evidence>
<evidence type="ECO:0000256" key="2">
    <source>
        <dbReference type="ARBA" id="ARBA00022679"/>
    </source>
</evidence>
<dbReference type="HOGENOM" id="CLU_049382_0_0_9"/>
<dbReference type="CDD" id="cd02440">
    <property type="entry name" value="AdoMet_MTases"/>
    <property type="match status" value="1"/>
</dbReference>
<accession>A0A075R245</accession>
<keyword evidence="1 3" id="KW-0489">Methyltransferase</keyword>
<dbReference type="EMBL" id="CP007806">
    <property type="protein sequence ID" value="AIG25496.1"/>
    <property type="molecule type" value="Genomic_DNA"/>
</dbReference>
<name>A0A075R245_BRELA</name>
<keyword evidence="2 3" id="KW-0808">Transferase</keyword>
<dbReference type="KEGG" id="blr:BRLA_c011560"/>
<dbReference type="RefSeq" id="WP_003334961.1">
    <property type="nucleotide sequence ID" value="NZ_CP007806.1"/>
</dbReference>
<dbReference type="InterPro" id="IPR029063">
    <property type="entry name" value="SAM-dependent_MTases_sf"/>
</dbReference>
<dbReference type="Proteomes" id="UP000005850">
    <property type="component" value="Chromosome"/>
</dbReference>
<evidence type="ECO:0000313" key="4">
    <source>
        <dbReference type="Proteomes" id="UP000005850"/>
    </source>
</evidence>
<keyword evidence="3" id="KW-0687">Ribonucleoprotein</keyword>
<organism evidence="3 4">
    <name type="scientific">Brevibacillus laterosporus LMG 15441</name>
    <dbReference type="NCBI Taxonomy" id="1042163"/>
    <lineage>
        <taxon>Bacteria</taxon>
        <taxon>Bacillati</taxon>
        <taxon>Bacillota</taxon>
        <taxon>Bacilli</taxon>
        <taxon>Bacillales</taxon>
        <taxon>Paenibacillaceae</taxon>
        <taxon>Brevibacillus</taxon>
    </lineage>
</organism>
<sequence length="311" mass="35318">MTKYWMKYTLSLPGELEEIFSYTIMETEYTLGWIEPQVEVITTNNGYDYAELTEKPMTAYLFEPLSTTEQEQTARLQRYLDQWEGRIKVTATEQVEEENESWKDEFTSVQVGDWVIAPSWEDAQVLEQAEHVLYIDPGAAFGTGYHGTTQDILRFLQESELAGKTILDVGAGSGILSIFSLLNGAAYPVYAADINPETDYQLKQNLALNQLSDQSVKVLIGDASVDDHLLSLEKYFDFIFINIGGEEVIQMLPLVKRTCKPTGRLLLSGIVEWILPQVVEAYEQAGFYVMEQKQSEEWVTLLLELCDNKGK</sequence>
<dbReference type="eggNOG" id="COG2264">
    <property type="taxonomic scope" value="Bacteria"/>
</dbReference>
<dbReference type="GO" id="GO:0032259">
    <property type="term" value="P:methylation"/>
    <property type="evidence" value="ECO:0007669"/>
    <property type="project" value="UniProtKB-KW"/>
</dbReference>
<evidence type="ECO:0000256" key="1">
    <source>
        <dbReference type="ARBA" id="ARBA00022603"/>
    </source>
</evidence>
<dbReference type="PANTHER" id="PTHR43648">
    <property type="entry name" value="ELECTRON TRANSFER FLAVOPROTEIN BETA SUBUNIT LYSINE METHYLTRANSFERASE"/>
    <property type="match status" value="1"/>
</dbReference>
<keyword evidence="4" id="KW-1185">Reference proteome</keyword>
<dbReference type="STRING" id="1042163.BRLA_c011560"/>
<gene>
    <name evidence="3" type="ORF">BRLA_c011560</name>
</gene>
<dbReference type="GO" id="GO:0008276">
    <property type="term" value="F:protein methyltransferase activity"/>
    <property type="evidence" value="ECO:0007669"/>
    <property type="project" value="TreeGrafter"/>
</dbReference>